<keyword evidence="4" id="KW-1185">Reference proteome</keyword>
<accession>A0A0C3HSF9</accession>
<proteinExistence type="predicted"/>
<dbReference type="OrthoDB" id="1658288at2759"/>
<protein>
    <submittedName>
        <fullName evidence="3">Uncharacterized protein</fullName>
    </submittedName>
</protein>
<dbReference type="InParanoid" id="A0A0C3HSF9"/>
<dbReference type="InterPro" id="IPR027417">
    <property type="entry name" value="P-loop_NTPase"/>
</dbReference>
<dbReference type="Gene3D" id="1.25.40.10">
    <property type="entry name" value="Tetratricopeptide repeat domain"/>
    <property type="match status" value="2"/>
</dbReference>
<dbReference type="AlphaFoldDB" id="A0A0C3HSF9"/>
<dbReference type="Pfam" id="PF25000">
    <property type="entry name" value="DUF7779"/>
    <property type="match status" value="1"/>
</dbReference>
<evidence type="ECO:0000259" key="2">
    <source>
        <dbReference type="Pfam" id="PF25000"/>
    </source>
</evidence>
<dbReference type="Pfam" id="PF13374">
    <property type="entry name" value="TPR_10"/>
    <property type="match status" value="2"/>
</dbReference>
<gene>
    <name evidence="3" type="ORF">OIDMADRAFT_114933</name>
</gene>
<dbReference type="InterPro" id="IPR053137">
    <property type="entry name" value="NLR-like"/>
</dbReference>
<evidence type="ECO:0000313" key="3">
    <source>
        <dbReference type="EMBL" id="KIN05167.1"/>
    </source>
</evidence>
<dbReference type="Proteomes" id="UP000054321">
    <property type="component" value="Unassembled WGS sequence"/>
</dbReference>
<dbReference type="PANTHER" id="PTHR46082:SF6">
    <property type="entry name" value="AAA+ ATPASE DOMAIN-CONTAINING PROTEIN-RELATED"/>
    <property type="match status" value="1"/>
</dbReference>
<dbReference type="InterPro" id="IPR056681">
    <property type="entry name" value="DUF7779"/>
</dbReference>
<name>A0A0C3HSF9_OIDMZ</name>
<dbReference type="InterPro" id="IPR011990">
    <property type="entry name" value="TPR-like_helical_dom_sf"/>
</dbReference>
<feature type="domain" description="NB-ARC" evidence="1">
    <location>
        <begin position="52"/>
        <end position="219"/>
    </location>
</feature>
<dbReference type="HOGENOM" id="CLU_000288_125_8_1"/>
<feature type="domain" description="DUF7779" evidence="2">
    <location>
        <begin position="311"/>
        <end position="381"/>
    </location>
</feature>
<dbReference type="Pfam" id="PF00931">
    <property type="entry name" value="NB-ARC"/>
    <property type="match status" value="1"/>
</dbReference>
<dbReference type="NCBIfam" id="NF040586">
    <property type="entry name" value="FxSxx_TPR"/>
    <property type="match status" value="1"/>
</dbReference>
<dbReference type="SUPFAM" id="SSF52540">
    <property type="entry name" value="P-loop containing nucleoside triphosphate hydrolases"/>
    <property type="match status" value="1"/>
</dbReference>
<dbReference type="SUPFAM" id="SSF48452">
    <property type="entry name" value="TPR-like"/>
    <property type="match status" value="2"/>
</dbReference>
<organism evidence="3 4">
    <name type="scientific">Oidiodendron maius (strain Zn)</name>
    <dbReference type="NCBI Taxonomy" id="913774"/>
    <lineage>
        <taxon>Eukaryota</taxon>
        <taxon>Fungi</taxon>
        <taxon>Dikarya</taxon>
        <taxon>Ascomycota</taxon>
        <taxon>Pezizomycotina</taxon>
        <taxon>Leotiomycetes</taxon>
        <taxon>Leotiomycetes incertae sedis</taxon>
        <taxon>Myxotrichaceae</taxon>
        <taxon>Oidiodendron</taxon>
    </lineage>
</organism>
<dbReference type="STRING" id="913774.A0A0C3HSF9"/>
<dbReference type="InterPro" id="IPR002182">
    <property type="entry name" value="NB-ARC"/>
</dbReference>
<dbReference type="Pfam" id="PF13424">
    <property type="entry name" value="TPR_12"/>
    <property type="match status" value="1"/>
</dbReference>
<dbReference type="EMBL" id="KN832872">
    <property type="protein sequence ID" value="KIN05167.1"/>
    <property type="molecule type" value="Genomic_DNA"/>
</dbReference>
<dbReference type="GO" id="GO:0043531">
    <property type="term" value="F:ADP binding"/>
    <property type="evidence" value="ECO:0007669"/>
    <property type="project" value="InterPro"/>
</dbReference>
<evidence type="ECO:0000259" key="1">
    <source>
        <dbReference type="Pfam" id="PF00931"/>
    </source>
</evidence>
<reference evidence="4" key="2">
    <citation type="submission" date="2015-01" db="EMBL/GenBank/DDBJ databases">
        <title>Evolutionary Origins and Diversification of the Mycorrhizal Mutualists.</title>
        <authorList>
            <consortium name="DOE Joint Genome Institute"/>
            <consortium name="Mycorrhizal Genomics Consortium"/>
            <person name="Kohler A."/>
            <person name="Kuo A."/>
            <person name="Nagy L.G."/>
            <person name="Floudas D."/>
            <person name="Copeland A."/>
            <person name="Barry K.W."/>
            <person name="Cichocki N."/>
            <person name="Veneault-Fourrey C."/>
            <person name="LaButti K."/>
            <person name="Lindquist E.A."/>
            <person name="Lipzen A."/>
            <person name="Lundell T."/>
            <person name="Morin E."/>
            <person name="Murat C."/>
            <person name="Riley R."/>
            <person name="Ohm R."/>
            <person name="Sun H."/>
            <person name="Tunlid A."/>
            <person name="Henrissat B."/>
            <person name="Grigoriev I.V."/>
            <person name="Hibbett D.S."/>
            <person name="Martin F."/>
        </authorList>
    </citation>
    <scope>NUCLEOTIDE SEQUENCE [LARGE SCALE GENOMIC DNA]</scope>
    <source>
        <strain evidence="4">Zn</strain>
    </source>
</reference>
<dbReference type="PANTHER" id="PTHR46082">
    <property type="entry name" value="ATP/GTP-BINDING PROTEIN-RELATED"/>
    <property type="match status" value="1"/>
</dbReference>
<reference evidence="3 4" key="1">
    <citation type="submission" date="2014-04" db="EMBL/GenBank/DDBJ databases">
        <authorList>
            <consortium name="DOE Joint Genome Institute"/>
            <person name="Kuo A."/>
            <person name="Martino E."/>
            <person name="Perotto S."/>
            <person name="Kohler A."/>
            <person name="Nagy L.G."/>
            <person name="Floudas D."/>
            <person name="Copeland A."/>
            <person name="Barry K.W."/>
            <person name="Cichocki N."/>
            <person name="Veneault-Fourrey C."/>
            <person name="LaButti K."/>
            <person name="Lindquist E.A."/>
            <person name="Lipzen A."/>
            <person name="Lundell T."/>
            <person name="Morin E."/>
            <person name="Murat C."/>
            <person name="Sun H."/>
            <person name="Tunlid A."/>
            <person name="Henrissat B."/>
            <person name="Grigoriev I.V."/>
            <person name="Hibbett D.S."/>
            <person name="Martin F."/>
            <person name="Nordberg H.P."/>
            <person name="Cantor M.N."/>
            <person name="Hua S.X."/>
        </authorList>
    </citation>
    <scope>NUCLEOTIDE SEQUENCE [LARGE SCALE GENOMIC DNA]</scope>
    <source>
        <strain evidence="3 4">Zn</strain>
    </source>
</reference>
<evidence type="ECO:0000313" key="4">
    <source>
        <dbReference type="Proteomes" id="UP000054321"/>
    </source>
</evidence>
<sequence length="668" mass="74690">MVEDGALAAVADRLKAALAPTGQKTPLSNVPFAKDPNFVGREDILHELERMYSQRQSHMRIVLTGLGGVGKSQIAIEYSYRLRKHDPQIWVFWIYASSAKRFEQGYGSIAAILALPGWDNPKTDILDLVCRWLSDVKSGRWFLILDNSDNIDVFSSALHKDVEQRSRPLSSYIPQTETGSVLITTRDRQVASWLSTGYASAITVDLMTQKDAEQLLHKKIPDGLSSAPERVELVKELDYLPLAITQAAAYISARATRMTVSKYLMLYRGDEVSQSRLLDEDSGDLRRDPGVPNSVIRTWQISFDQIKGKWPSAAELLSLMAMLDRQGIPDFLLRAGYPNALDFEAAINPLEEFSIISIEKGGTRFEMHRLVQLATRKWLGKHKELERWQKQAVELVSKVFPTGEYSNWDTCETLWPHAQEVLKAGIALDTSYLTQAALLYYMAWYSWLQGRHGVAIEQSQESLRIREQLLDDNDTRIFNSVELLGLVLQNQGKYDEAETMNRRALAGRETALGPTHPDTLMSVGNLAGVLQYQGKYDEAETMNRRALAGRETALGPIHPNTLTSVGNLALVLQYQGKYDEAEAMNRRALTGRETALGPMHPDTLTSVFCLAALLEAQDNSEEAASSYERALSGYNKVLGSNHPTTIACSQRYSSLLRQSAGAQNTEIR</sequence>
<dbReference type="Gene3D" id="3.40.50.300">
    <property type="entry name" value="P-loop containing nucleotide triphosphate hydrolases"/>
    <property type="match status" value="1"/>
</dbReference>